<evidence type="ECO:0000259" key="6">
    <source>
        <dbReference type="Pfam" id="PF00171"/>
    </source>
</evidence>
<dbReference type="Pfam" id="PF00171">
    <property type="entry name" value="Aldedh"/>
    <property type="match status" value="1"/>
</dbReference>
<dbReference type="PROSITE" id="PS00070">
    <property type="entry name" value="ALDEHYDE_DEHYDR_CYS"/>
    <property type="match status" value="1"/>
</dbReference>
<dbReference type="InterPro" id="IPR016160">
    <property type="entry name" value="Ald_DH_CS_CYS"/>
</dbReference>
<dbReference type="KEGG" id="peu:105128001"/>
<dbReference type="InterPro" id="IPR016161">
    <property type="entry name" value="Ald_DH/histidinol_DH"/>
</dbReference>
<reference evidence="8" key="1">
    <citation type="submission" date="2025-08" db="UniProtKB">
        <authorList>
            <consortium name="RefSeq"/>
        </authorList>
    </citation>
    <scope>IDENTIFICATION</scope>
</reference>
<dbReference type="GO" id="GO:0004777">
    <property type="term" value="F:succinate-semialdehyde dehydrogenase (NAD+) activity"/>
    <property type="evidence" value="ECO:0007669"/>
    <property type="project" value="UniProtKB-EC"/>
</dbReference>
<dbReference type="Proteomes" id="UP000694918">
    <property type="component" value="Unplaced"/>
</dbReference>
<dbReference type="InterPro" id="IPR050740">
    <property type="entry name" value="Aldehyde_DH_Superfamily"/>
</dbReference>
<keyword evidence="4" id="KW-0560">Oxidoreductase</keyword>
<accession>A0AAJ6UDN0</accession>
<evidence type="ECO:0000256" key="3">
    <source>
        <dbReference type="ARBA" id="ARBA00019842"/>
    </source>
</evidence>
<dbReference type="PANTHER" id="PTHR43353:SF5">
    <property type="entry name" value="SUCCINATE-SEMIALDEHYDE DEHYDROGENASE, MITOCHONDRIAL"/>
    <property type="match status" value="1"/>
</dbReference>
<organism evidence="7 8">
    <name type="scientific">Populus euphratica</name>
    <name type="common">Euphrates poplar</name>
    <dbReference type="NCBI Taxonomy" id="75702"/>
    <lineage>
        <taxon>Eukaryota</taxon>
        <taxon>Viridiplantae</taxon>
        <taxon>Streptophyta</taxon>
        <taxon>Embryophyta</taxon>
        <taxon>Tracheophyta</taxon>
        <taxon>Spermatophyta</taxon>
        <taxon>Magnoliopsida</taxon>
        <taxon>eudicotyledons</taxon>
        <taxon>Gunneridae</taxon>
        <taxon>Pentapetalae</taxon>
        <taxon>rosids</taxon>
        <taxon>fabids</taxon>
        <taxon>Malpighiales</taxon>
        <taxon>Salicaceae</taxon>
        <taxon>Saliceae</taxon>
        <taxon>Populus</taxon>
    </lineage>
</organism>
<dbReference type="GeneID" id="105128001"/>
<evidence type="ECO:0000256" key="1">
    <source>
        <dbReference type="ARBA" id="ARBA00009986"/>
    </source>
</evidence>
<dbReference type="Gene3D" id="3.40.309.10">
    <property type="entry name" value="Aldehyde Dehydrogenase, Chain A, domain 2"/>
    <property type="match status" value="1"/>
</dbReference>
<dbReference type="InterPro" id="IPR015590">
    <property type="entry name" value="Aldehyde_DH_dom"/>
</dbReference>
<name>A0AAJ6UDN0_POPEU</name>
<sequence>MSFKGVLNVVMRKTPDIGDASCASPAVRKITFAGSTAVGKKLMAGAAETVKRLASRFRNSGQTCVCANRIIGQEGIFDKFADAFSKAVQSMQVGDGFSEGVAQIGGECALTSRTGLGTNPGRGR</sequence>
<dbReference type="PANTHER" id="PTHR43353">
    <property type="entry name" value="SUCCINATE-SEMIALDEHYDE DEHYDROGENASE, MITOCHONDRIAL"/>
    <property type="match status" value="1"/>
</dbReference>
<dbReference type="InterPro" id="IPR016163">
    <property type="entry name" value="Ald_DH_C"/>
</dbReference>
<dbReference type="SUPFAM" id="SSF53720">
    <property type="entry name" value="ALDH-like"/>
    <property type="match status" value="1"/>
</dbReference>
<dbReference type="GO" id="GO:0009450">
    <property type="term" value="P:gamma-aminobutyric acid catabolic process"/>
    <property type="evidence" value="ECO:0007669"/>
    <property type="project" value="TreeGrafter"/>
</dbReference>
<evidence type="ECO:0000313" key="8">
    <source>
        <dbReference type="RefSeq" id="XP_011027795.1"/>
    </source>
</evidence>
<evidence type="ECO:0000256" key="5">
    <source>
        <dbReference type="ARBA" id="ARBA00030806"/>
    </source>
</evidence>
<evidence type="ECO:0000256" key="2">
    <source>
        <dbReference type="ARBA" id="ARBA00013051"/>
    </source>
</evidence>
<gene>
    <name evidence="8" type="primary">LOC105128001</name>
</gene>
<evidence type="ECO:0000313" key="7">
    <source>
        <dbReference type="Proteomes" id="UP000694918"/>
    </source>
</evidence>
<proteinExistence type="inferred from homology"/>
<keyword evidence="7" id="KW-1185">Reference proteome</keyword>
<dbReference type="AlphaFoldDB" id="A0AAJ6UDN0"/>
<comment type="similarity">
    <text evidence="1">Belongs to the aldehyde dehydrogenase family.</text>
</comment>
<dbReference type="InterPro" id="IPR016162">
    <property type="entry name" value="Ald_DH_N"/>
</dbReference>
<dbReference type="Gene3D" id="3.40.605.10">
    <property type="entry name" value="Aldehyde Dehydrogenase, Chain A, domain 1"/>
    <property type="match status" value="1"/>
</dbReference>
<dbReference type="RefSeq" id="XP_011027795.1">
    <property type="nucleotide sequence ID" value="XM_011029493.1"/>
</dbReference>
<evidence type="ECO:0000256" key="4">
    <source>
        <dbReference type="ARBA" id="ARBA00023002"/>
    </source>
</evidence>
<dbReference type="EC" id="1.2.1.24" evidence="2"/>
<protein>
    <recommendedName>
        <fullName evidence="3">Succinate-semialdehyde dehydrogenase, mitochondrial</fullName>
        <ecNumber evidence="2">1.2.1.24</ecNumber>
    </recommendedName>
    <alternativeName>
        <fullName evidence="5">NAD(+)-dependent succinic semialdehyde dehydrogenase</fullName>
    </alternativeName>
</protein>
<feature type="domain" description="Aldehyde dehydrogenase" evidence="6">
    <location>
        <begin position="4"/>
        <end position="54"/>
    </location>
</feature>